<evidence type="ECO:0000313" key="3">
    <source>
        <dbReference type="EMBL" id="CAE8628735.1"/>
    </source>
</evidence>
<protein>
    <recommendedName>
        <fullName evidence="5">ER membrane protein complex subunit 1</fullName>
    </recommendedName>
</protein>
<sequence>MRAAWLTPLGVVVASAGVLGSAPACTDDASCKAKMQSLTGRLDELRDEMRGKHLTLQALEEIRGGIMSGRRVELPSAQRQHLEKGSPLISEVTFDARHRPVSTNVSRHFQEVRTIAPDIEVRLHGFLSLKRSSPGSSKNSIPALLILISTTSQLAIFNLDGEAFLEDFDLGHGAGRQVVQMELSPSQDNHFVLTVDDQGGIRVHNLKIIAKRAEKQGEEEEKATPQKFVRTLNVTANLSAAFTLSPGALAEARKLNAVLPIERGAQTYFVAGDSLGGISVFYRNGTMKGRVRVTEDTGGVKGLVRAQGQMVLFYSSHSFGFFSPSQVDVQYPPCTGWNSPLVDLALEPGYASGRVLLALADGDVIVFSTTRGKSKACDLTLKFPHVSTLPFKLYAFKGHVMALPSPLEDTPRKDEYLREIFFFNMAAMEHGYGSSPSRAVTLQASFKPKQPHALALIGQPATGQPGDKAKSQIAIRFAGIKGVELFDLTIRTPPPPKAALAEAGESDSWDLTAMLNWFPKVGVFGVALFGVVIWNIRKASGSGSSPSGEKETLFGDDFDEDLFKEKLRERRAKQKAEGSDAGSKGSMDLGQEDAD</sequence>
<gene>
    <name evidence="3" type="ORF">PGLA1383_LOCUS45339</name>
</gene>
<name>A0A813GTQ6_POLGL</name>
<dbReference type="Proteomes" id="UP000654075">
    <property type="component" value="Unassembled WGS sequence"/>
</dbReference>
<dbReference type="AlphaFoldDB" id="A0A813GTQ6"/>
<comment type="caution">
    <text evidence="3">The sequence shown here is derived from an EMBL/GenBank/DDBJ whole genome shotgun (WGS) entry which is preliminary data.</text>
</comment>
<reference evidence="3" key="1">
    <citation type="submission" date="2021-02" db="EMBL/GenBank/DDBJ databases">
        <authorList>
            <person name="Dougan E. K."/>
            <person name="Rhodes N."/>
            <person name="Thang M."/>
            <person name="Chan C."/>
        </authorList>
    </citation>
    <scope>NUCLEOTIDE SEQUENCE</scope>
</reference>
<organism evidence="3 4">
    <name type="scientific">Polarella glacialis</name>
    <name type="common">Dinoflagellate</name>
    <dbReference type="NCBI Taxonomy" id="89957"/>
    <lineage>
        <taxon>Eukaryota</taxon>
        <taxon>Sar</taxon>
        <taxon>Alveolata</taxon>
        <taxon>Dinophyceae</taxon>
        <taxon>Suessiales</taxon>
        <taxon>Suessiaceae</taxon>
        <taxon>Polarella</taxon>
    </lineage>
</organism>
<feature type="region of interest" description="Disordered" evidence="1">
    <location>
        <begin position="569"/>
        <end position="595"/>
    </location>
</feature>
<proteinExistence type="predicted"/>
<dbReference type="EMBL" id="CAJNNV010029474">
    <property type="protein sequence ID" value="CAE8628735.1"/>
    <property type="molecule type" value="Genomic_DNA"/>
</dbReference>
<dbReference type="OrthoDB" id="438684at2759"/>
<feature type="compositionally biased region" description="Basic and acidic residues" evidence="1">
    <location>
        <begin position="569"/>
        <end position="578"/>
    </location>
</feature>
<feature type="chain" id="PRO_5032809925" description="ER membrane protein complex subunit 1" evidence="2">
    <location>
        <begin position="21"/>
        <end position="595"/>
    </location>
</feature>
<evidence type="ECO:0000256" key="1">
    <source>
        <dbReference type="SAM" id="MobiDB-lite"/>
    </source>
</evidence>
<feature type="signal peptide" evidence="2">
    <location>
        <begin position="1"/>
        <end position="20"/>
    </location>
</feature>
<accession>A0A813GTQ6</accession>
<keyword evidence="4" id="KW-1185">Reference proteome</keyword>
<evidence type="ECO:0000313" key="4">
    <source>
        <dbReference type="Proteomes" id="UP000654075"/>
    </source>
</evidence>
<evidence type="ECO:0000256" key="2">
    <source>
        <dbReference type="SAM" id="SignalP"/>
    </source>
</evidence>
<evidence type="ECO:0008006" key="5">
    <source>
        <dbReference type="Google" id="ProtNLM"/>
    </source>
</evidence>
<keyword evidence="2" id="KW-0732">Signal</keyword>